<dbReference type="GeneID" id="11541198"/>
<protein>
    <submittedName>
        <fullName evidence="1">Uncharacterized protein</fullName>
    </submittedName>
</protein>
<name>G9FHN3_9CAUD</name>
<accession>G9FHN3</accession>
<evidence type="ECO:0000313" key="2">
    <source>
        <dbReference type="Proteomes" id="UP000005433"/>
    </source>
</evidence>
<proteinExistence type="predicted"/>
<sequence length="116" mass="12805">MHIPMGTKVRIIENEMDIPVGTIGFVDELDGTTDEETLTYIAHEGDVDALWGSEFEVIRQAINEGDKVIILRNIISAPVGAIGTVVRVADSYPSIEVDGEEWPLSHSEFQVVHEDD</sequence>
<dbReference type="RefSeq" id="YP_005086999.1">
    <property type="nucleotide sequence ID" value="NC_016650.1"/>
</dbReference>
<organism evidence="1 2">
    <name type="scientific">Rhodococcus phage RGL3</name>
    <dbReference type="NCBI Taxonomy" id="2922221"/>
    <lineage>
        <taxon>Viruses</taxon>
        <taxon>Duplodnaviria</taxon>
        <taxon>Heunggongvirae</taxon>
        <taxon>Uroviricota</taxon>
        <taxon>Caudoviricetes</taxon>
        <taxon>Rerduovirus</taxon>
        <taxon>Rerduovirus RGL3</taxon>
    </lineage>
</organism>
<keyword evidence="2" id="KW-1185">Reference proteome</keyword>
<dbReference type="Proteomes" id="UP000005433">
    <property type="component" value="Segment"/>
</dbReference>
<evidence type="ECO:0000313" key="1">
    <source>
        <dbReference type="EMBL" id="AEV52121.1"/>
    </source>
</evidence>
<dbReference type="KEGG" id="vg:11541198"/>
<dbReference type="EMBL" id="JN116826">
    <property type="protein sequence ID" value="AEV52121.1"/>
    <property type="molecule type" value="Genomic_DNA"/>
</dbReference>
<reference evidence="1 2" key="1">
    <citation type="journal article" date="2013" name="Arch. Virol.">
        <title>Characterization and whole genome sequences of the Rhodococcus bacteriophages RGL3 and RER2.</title>
        <authorList>
            <person name="Petrovski S."/>
            <person name="Seviour R.J."/>
            <person name="Tillett D."/>
        </authorList>
    </citation>
    <scope>NUCLEOTIDE SEQUENCE [LARGE SCALE GENOMIC DNA]</scope>
</reference>